<dbReference type="AlphaFoldDB" id="A0A4Q1VCR4"/>
<reference evidence="1 2" key="1">
    <citation type="submission" date="2017-03" db="EMBL/GenBank/DDBJ databases">
        <authorList>
            <person name="Safronova V.I."/>
            <person name="Sazanova A.L."/>
            <person name="Chirak E.R."/>
        </authorList>
    </citation>
    <scope>NUCLEOTIDE SEQUENCE [LARGE SCALE GENOMIC DNA]</scope>
    <source>
        <strain evidence="1 2">Opo-242</strain>
    </source>
</reference>
<dbReference type="Proteomes" id="UP000290444">
    <property type="component" value="Unassembled WGS sequence"/>
</dbReference>
<evidence type="ECO:0008006" key="3">
    <source>
        <dbReference type="Google" id="ProtNLM"/>
    </source>
</evidence>
<gene>
    <name evidence="1" type="ORF">B5V01_08115</name>
</gene>
<protein>
    <recommendedName>
        <fullName evidence="3">DUF4071 domain-containing protein</fullName>
    </recommendedName>
</protein>
<comment type="caution">
    <text evidence="1">The sequence shown here is derived from an EMBL/GenBank/DDBJ whole genome shotgun (WGS) entry which is preliminary data.</text>
</comment>
<dbReference type="InterPro" id="IPR046880">
    <property type="entry name" value="TPR-S"/>
</dbReference>
<evidence type="ECO:0000313" key="2">
    <source>
        <dbReference type="Proteomes" id="UP000290444"/>
    </source>
</evidence>
<name>A0A4Q1VCR4_9HYPH</name>
<dbReference type="EMBL" id="MZXX01000013">
    <property type="protein sequence ID" value="RXT47917.1"/>
    <property type="molecule type" value="Genomic_DNA"/>
</dbReference>
<accession>A0A4Q1VCR4</accession>
<dbReference type="RefSeq" id="WP_129468790.1">
    <property type="nucleotide sequence ID" value="NZ_MZXX01000013.1"/>
</dbReference>
<dbReference type="Pfam" id="PF20308">
    <property type="entry name" value="TPR-S"/>
    <property type="match status" value="1"/>
</dbReference>
<evidence type="ECO:0000313" key="1">
    <source>
        <dbReference type="EMBL" id="RXT47917.1"/>
    </source>
</evidence>
<proteinExistence type="predicted"/>
<sequence length="449" mass="49458">MPICFMIMPYGRKGTQVEKGKGPSEIDFNALWDKAYVPVITTLGYEPIRADQDIGALIINQMLQRLYFADIVLADMTIANGNVYYEVGIRHAAQRTGCVLLASDWSRGLFDVAQLRTVRYPLPEGDISAATAQGIQQAIEKPIAALIDGISPMFDAIKGYPDSVDPSLTSTMQDYLHDLVRLQGAIRAIRALPLEQRMAQAKSLADQYGKPPITPPVAIALVRSLREAVFKKEDWRNILEFIASLPPGLATQAEFREQRAFALSNSNDDVGSIAELEALIGDSGPTPERLGLLGGRYKRLMEKAPSPTETERLRNLAIDSYERGMDLDLNQYYCSSNLPRLYRARGRKGDEKLAQDVLGQVMMSCNHALARGASDEWLPPTLLTSAFDAGDARKAEEFAEKIDILDPAPYKTQRFVNDLAMSAGLVKNAKTRARLEAIVARLQASLAPG</sequence>
<organism evidence="1 2">
    <name type="scientific">Mesorhizobium erdmanii</name>
    <dbReference type="NCBI Taxonomy" id="1777866"/>
    <lineage>
        <taxon>Bacteria</taxon>
        <taxon>Pseudomonadati</taxon>
        <taxon>Pseudomonadota</taxon>
        <taxon>Alphaproteobacteria</taxon>
        <taxon>Hyphomicrobiales</taxon>
        <taxon>Phyllobacteriaceae</taxon>
        <taxon>Mesorhizobium</taxon>
    </lineage>
</organism>